<dbReference type="EMBL" id="JBHSJD010000024">
    <property type="protein sequence ID" value="MFC5026007.1"/>
    <property type="molecule type" value="Genomic_DNA"/>
</dbReference>
<keyword evidence="2" id="KW-1185">Reference proteome</keyword>
<organism evidence="1 2">
    <name type="scientific">Streptomyces coeruleoprunus</name>
    <dbReference type="NCBI Taxonomy" id="285563"/>
    <lineage>
        <taxon>Bacteria</taxon>
        <taxon>Bacillati</taxon>
        <taxon>Actinomycetota</taxon>
        <taxon>Actinomycetes</taxon>
        <taxon>Kitasatosporales</taxon>
        <taxon>Streptomycetaceae</taxon>
        <taxon>Streptomyces</taxon>
    </lineage>
</organism>
<proteinExistence type="predicted"/>
<evidence type="ECO:0000313" key="1">
    <source>
        <dbReference type="EMBL" id="MFC5026007.1"/>
    </source>
</evidence>
<name>A0ABV9XLR0_9ACTN</name>
<accession>A0ABV9XLR0</accession>
<dbReference type="Proteomes" id="UP001595829">
    <property type="component" value="Unassembled WGS sequence"/>
</dbReference>
<reference evidence="2" key="1">
    <citation type="journal article" date="2019" name="Int. J. Syst. Evol. Microbiol.">
        <title>The Global Catalogue of Microorganisms (GCM) 10K type strain sequencing project: providing services to taxonomists for standard genome sequencing and annotation.</title>
        <authorList>
            <consortium name="The Broad Institute Genomics Platform"/>
            <consortium name="The Broad Institute Genome Sequencing Center for Infectious Disease"/>
            <person name="Wu L."/>
            <person name="Ma J."/>
        </authorList>
    </citation>
    <scope>NUCLEOTIDE SEQUENCE [LARGE SCALE GENOMIC DNA]</scope>
    <source>
        <strain evidence="2">CGMCC 4.1648</strain>
    </source>
</reference>
<protein>
    <submittedName>
        <fullName evidence="1">Uncharacterized protein</fullName>
    </submittedName>
</protein>
<comment type="caution">
    <text evidence="1">The sequence shown here is derived from an EMBL/GenBank/DDBJ whole genome shotgun (WGS) entry which is preliminary data.</text>
</comment>
<evidence type="ECO:0000313" key="2">
    <source>
        <dbReference type="Proteomes" id="UP001595829"/>
    </source>
</evidence>
<dbReference type="RefSeq" id="WP_345689435.1">
    <property type="nucleotide sequence ID" value="NZ_BAABIT010000001.1"/>
</dbReference>
<sequence>MKVRERAAVQDETEKTSSRILDMLGVKGEVTQPGSMILACSGYESGEKVNRARHPWSLYKVPYADLEKAMDRLRAELPKNGWTIVKDGVTESQAKRPQVVAESEGREFAVDVRLHKADPARNQSAFMEVTVESACFRAK</sequence>
<gene>
    <name evidence="1" type="ORF">ACFPM3_28150</name>
</gene>